<feature type="domain" description="WSC" evidence="6">
    <location>
        <begin position="964"/>
        <end position="1055"/>
    </location>
</feature>
<dbReference type="PANTHER" id="PTHR45964:SF5">
    <property type="entry name" value="WSCD FAMILY MEMBER CG9164"/>
    <property type="match status" value="1"/>
</dbReference>
<dbReference type="PRINTS" id="PR00458">
    <property type="entry name" value="PEROXIDASE"/>
</dbReference>
<feature type="signal peptide" evidence="4">
    <location>
        <begin position="1"/>
        <end position="20"/>
    </location>
</feature>
<organism evidence="7 8">
    <name type="scientific">Humicola insolens</name>
    <name type="common">Soft-rot fungus</name>
    <dbReference type="NCBI Taxonomy" id="85995"/>
    <lineage>
        <taxon>Eukaryota</taxon>
        <taxon>Fungi</taxon>
        <taxon>Dikarya</taxon>
        <taxon>Ascomycota</taxon>
        <taxon>Pezizomycotina</taxon>
        <taxon>Sordariomycetes</taxon>
        <taxon>Sordariomycetidae</taxon>
        <taxon>Sordariales</taxon>
        <taxon>Chaetomiaceae</taxon>
        <taxon>Mycothermus</taxon>
    </lineage>
</organism>
<feature type="chain" id="PRO_5046934091" evidence="4">
    <location>
        <begin position="21"/>
        <end position="1056"/>
    </location>
</feature>
<feature type="compositionally biased region" description="Low complexity" evidence="3">
    <location>
        <begin position="550"/>
        <end position="583"/>
    </location>
</feature>
<comment type="similarity">
    <text evidence="2">Belongs to the peroxidase family.</text>
</comment>
<dbReference type="Proteomes" id="UP001583172">
    <property type="component" value="Unassembled WGS sequence"/>
</dbReference>
<protein>
    <submittedName>
        <fullName evidence="7">Uncharacterized protein</fullName>
    </submittedName>
</protein>
<comment type="caution">
    <text evidence="7">The sequence shown here is derived from an EMBL/GenBank/DDBJ whole genome shotgun (WGS) entry which is preliminary data.</text>
</comment>
<evidence type="ECO:0000256" key="4">
    <source>
        <dbReference type="SAM" id="SignalP"/>
    </source>
</evidence>
<sequence length="1056" mass="111150">MRTAAPVLAALLSFAAQSRADPTWPAATDHMEEILFQVQGFRGSLFTDMITPCNNEAAGPGRVTAAEWLRVGFHDMATHNRYFNGGRGGLDGSLQFELKNGENTGPGHKTTLEFYANYLSARSSLADLIAAGVYASVRACGGPVIPLKLGRVDATGPDSGGVPQPQNSVGSFTNQFDRLGFSQPEMIQLVACGHTLGSVHAAEFPQIIPEGYSQISFDESRAAFDNKVVTEYLAGTTDNPLVTHGRKTNRHSDWKVFNSDQNVTISAMADPDVFSTTCQTVLQKMIDVVPAGVTLTEPIVPYSVKPVDMQLTLNAGGTTFRLSGYIRIRTTELPANSIQNVVLTWKDRDGNSCGSSACSYTATLQGVSTGLDDTFGFFPISATIPVASGISSFVVTVNRGDGSSETYDNNGNEYPLQDAVIMQNPQSCLLQGSGALTVSALVRNDIGDVPVTLGVSYLTPRNTPDDNPVPALNEATVTMTKGDCVGLYTFYSASFNIPGGLSYNARLSVTAGEGEVVYTDDFNKASDLSGTCSEFTGGIACGEVPSTTLLPSSTTSASESTSESTSAPASTTESSTSTSATPSPTGPEVKPTVGGYVFVSCWTEGSGVRALSEAAFAYDEMTLESCMNNCTGFNYWATEYGRECFCGNSLHPSSSEAPLADCNMPCAGDPFEYCGAGNRLQLYSTTAMPSATPTPTGALAHKPTVGAYTFVGCQTEAPAGRALTGKPVLATDDLTLEACEAYCTGFEYFGAEFGRECYCGNSLAAGSVEAPLSDCNMPCAGDQFEYCGAGNRLELYRLSSNVEETSSAVTTTAPTSAAESTEPATTTSAPSTTLTTLIHVPTVSPFTFIGCWTEATGGVRALSDKTYASGTEMTIEACAEFCSGYRYFGTEYSAECFCGNTLHASSTNASLEDCSMTCSGNPLQYCGGPNRLDLYENTEVPETETPPPPPQPSQPATVTAGSNTWNFVACRTEATGARALASEAYAADEMTLESCAAFCEGYKYFGTEYARECFCGNSFGTGSVEAPATDCSMACAGNGGQLCGAGNRLSVYEREE</sequence>
<dbReference type="InterPro" id="IPR002016">
    <property type="entry name" value="Haem_peroxidase"/>
</dbReference>
<dbReference type="EMBL" id="JAZGSY010000307">
    <property type="protein sequence ID" value="KAL1837323.1"/>
    <property type="molecule type" value="Genomic_DNA"/>
</dbReference>
<gene>
    <name evidence="7" type="ORF">VTJ49DRAFT_3994</name>
</gene>
<evidence type="ECO:0000259" key="6">
    <source>
        <dbReference type="PROSITE" id="PS51212"/>
    </source>
</evidence>
<evidence type="ECO:0000256" key="1">
    <source>
        <dbReference type="ARBA" id="ARBA00022737"/>
    </source>
</evidence>
<dbReference type="InterPro" id="IPR002889">
    <property type="entry name" value="WSC_carb-bd"/>
</dbReference>
<dbReference type="SMART" id="SM00321">
    <property type="entry name" value="WSC"/>
    <property type="match status" value="4"/>
</dbReference>
<proteinExistence type="inferred from homology"/>
<feature type="domain" description="WSC" evidence="6">
    <location>
        <begin position="845"/>
        <end position="938"/>
    </location>
</feature>
<dbReference type="PANTHER" id="PTHR45964">
    <property type="entry name" value="WSCD FAMILY MEMBER CG9164"/>
    <property type="match status" value="1"/>
</dbReference>
<feature type="domain" description="WSC" evidence="6">
    <location>
        <begin position="595"/>
        <end position="686"/>
    </location>
</feature>
<feature type="region of interest" description="Disordered" evidence="3">
    <location>
        <begin position="550"/>
        <end position="589"/>
    </location>
</feature>
<dbReference type="Pfam" id="PF00141">
    <property type="entry name" value="peroxidase"/>
    <property type="match status" value="1"/>
</dbReference>
<dbReference type="PROSITE" id="PS50873">
    <property type="entry name" value="PEROXIDASE_4"/>
    <property type="match status" value="1"/>
</dbReference>
<evidence type="ECO:0000256" key="3">
    <source>
        <dbReference type="SAM" id="MobiDB-lite"/>
    </source>
</evidence>
<dbReference type="InterPro" id="IPR010255">
    <property type="entry name" value="Haem_peroxidase_sf"/>
</dbReference>
<dbReference type="SUPFAM" id="SSF48113">
    <property type="entry name" value="Heme-dependent peroxidases"/>
    <property type="match status" value="1"/>
</dbReference>
<dbReference type="InterPro" id="IPR051589">
    <property type="entry name" value="Sialate-O-sulfotransferase"/>
</dbReference>
<feature type="region of interest" description="Disordered" evidence="3">
    <location>
        <begin position="939"/>
        <end position="958"/>
    </location>
</feature>
<reference evidence="7 8" key="1">
    <citation type="journal article" date="2024" name="Commun. Biol.">
        <title>Comparative genomic analysis of thermophilic fungi reveals convergent evolutionary adaptations and gene losses.</title>
        <authorList>
            <person name="Steindorff A.S."/>
            <person name="Aguilar-Pontes M.V."/>
            <person name="Robinson A.J."/>
            <person name="Andreopoulos B."/>
            <person name="LaButti K."/>
            <person name="Kuo A."/>
            <person name="Mondo S."/>
            <person name="Riley R."/>
            <person name="Otillar R."/>
            <person name="Haridas S."/>
            <person name="Lipzen A."/>
            <person name="Grimwood J."/>
            <person name="Schmutz J."/>
            <person name="Clum A."/>
            <person name="Reid I.D."/>
            <person name="Moisan M.C."/>
            <person name="Butler G."/>
            <person name="Nguyen T.T.M."/>
            <person name="Dewar K."/>
            <person name="Conant G."/>
            <person name="Drula E."/>
            <person name="Henrissat B."/>
            <person name="Hansel C."/>
            <person name="Singer S."/>
            <person name="Hutchinson M.I."/>
            <person name="de Vries R.P."/>
            <person name="Natvig D.O."/>
            <person name="Powell A.J."/>
            <person name="Tsang A."/>
            <person name="Grigoriev I.V."/>
        </authorList>
    </citation>
    <scope>NUCLEOTIDE SEQUENCE [LARGE SCALE GENOMIC DNA]</scope>
    <source>
        <strain evidence="7 8">CBS 620.91</strain>
    </source>
</reference>
<keyword evidence="8" id="KW-1185">Reference proteome</keyword>
<feature type="compositionally biased region" description="Pro residues" evidence="3">
    <location>
        <begin position="944"/>
        <end position="953"/>
    </location>
</feature>
<keyword evidence="4" id="KW-0732">Signal</keyword>
<keyword evidence="1" id="KW-0677">Repeat</keyword>
<feature type="domain" description="Plant heme peroxidase family profile" evidence="5">
    <location>
        <begin position="109"/>
        <end position="334"/>
    </location>
</feature>
<evidence type="ECO:0000313" key="8">
    <source>
        <dbReference type="Proteomes" id="UP001583172"/>
    </source>
</evidence>
<accession>A0ABR3V6D0</accession>
<dbReference type="Pfam" id="PF01822">
    <property type="entry name" value="WSC"/>
    <property type="match status" value="4"/>
</dbReference>
<evidence type="ECO:0000259" key="5">
    <source>
        <dbReference type="PROSITE" id="PS50873"/>
    </source>
</evidence>
<feature type="domain" description="WSC" evidence="6">
    <location>
        <begin position="707"/>
        <end position="799"/>
    </location>
</feature>
<evidence type="ECO:0000256" key="2">
    <source>
        <dbReference type="RuleBase" id="RU004241"/>
    </source>
</evidence>
<dbReference type="Gene3D" id="1.10.520.10">
    <property type="match status" value="1"/>
</dbReference>
<feature type="region of interest" description="Disordered" evidence="3">
    <location>
        <begin position="807"/>
        <end position="830"/>
    </location>
</feature>
<dbReference type="PROSITE" id="PS51212">
    <property type="entry name" value="WSC"/>
    <property type="match status" value="4"/>
</dbReference>
<dbReference type="Gene3D" id="1.10.420.10">
    <property type="entry name" value="Peroxidase, domain 2"/>
    <property type="match status" value="1"/>
</dbReference>
<evidence type="ECO:0000313" key="7">
    <source>
        <dbReference type="EMBL" id="KAL1837323.1"/>
    </source>
</evidence>
<name>A0ABR3V6D0_HUMIN</name>